<feature type="compositionally biased region" description="Basic and acidic residues" evidence="1">
    <location>
        <begin position="250"/>
        <end position="276"/>
    </location>
</feature>
<keyword evidence="3" id="KW-1185">Reference proteome</keyword>
<feature type="region of interest" description="Disordered" evidence="1">
    <location>
        <begin position="1"/>
        <end position="94"/>
    </location>
</feature>
<feature type="compositionally biased region" description="Polar residues" evidence="1">
    <location>
        <begin position="1"/>
        <end position="15"/>
    </location>
</feature>
<dbReference type="EMBL" id="SWLE01000012">
    <property type="protein sequence ID" value="TNM93813.1"/>
    <property type="molecule type" value="Genomic_DNA"/>
</dbReference>
<evidence type="ECO:0000313" key="3">
    <source>
        <dbReference type="Proteomes" id="UP000516260"/>
    </source>
</evidence>
<accession>A0A4Z2BND4</accession>
<protein>
    <submittedName>
        <fullName evidence="2">Uncharacterized protein</fullName>
    </submittedName>
</protein>
<feature type="compositionally biased region" description="Polar residues" evidence="1">
    <location>
        <begin position="217"/>
        <end position="228"/>
    </location>
</feature>
<sequence length="552" mass="60993">MSATANNPPGLSYNRNFADDRKSRAGVVGMRARPAGSIPTSHFQQKGRGHDGRHSGGNSGVKAREITRKSLFQESSRLWQPSQGPDGTRKPYGGRVQSYASYLGTLQQIPERDYGGYKEKNKMATMRPYEGLKISQLLVSGRQPAPQVPPMEINQIYSRNKKIPWGQSYLFNQPQNSTKTVKPASFAIIFSRDQRRGSAKTQTPAHPAKGAEAGYAASSQEAAVNSHVSGGATHVSKPTQTSKRLFGYRGFEHLTRGANKEPSKEDPGQRGFDKGRFTMSNLYPALLAKYRFSQREKQEGAQRDPSLTAQRPFTPGSKESHLRVPGSVNESNPHQRHFNTYRISRLQGFDSSTHEGAKPLIHKSDKPVKVQRGLEGFFQTNSHIWGPEKGQIHRWYKGTGAGAGDVSATGEIRREDPKVPSKTNGSTEAGEEFTLDRYRKNCKIFTFLTLHLNQTHQEFKEQNHPRISPCNFRTAGNQTEVAAKPEPPSKSHQSTRTDATNAEISRAPARPVGLWSFNYTDVLGKASFSGVGVTVKMLAAEDAPAMTLLTET</sequence>
<feature type="compositionally biased region" description="Polar residues" evidence="1">
    <location>
        <begin position="490"/>
        <end position="503"/>
    </location>
</feature>
<dbReference type="Proteomes" id="UP000516260">
    <property type="component" value="Chromosome 2"/>
</dbReference>
<gene>
    <name evidence="2" type="ORF">fugu_001989</name>
</gene>
<evidence type="ECO:0000256" key="1">
    <source>
        <dbReference type="SAM" id="MobiDB-lite"/>
    </source>
</evidence>
<name>A0A4Z2BND4_9TELE</name>
<dbReference type="AlphaFoldDB" id="A0A4Z2BND4"/>
<feature type="compositionally biased region" description="Polar residues" evidence="1">
    <location>
        <begin position="70"/>
        <end position="85"/>
    </location>
</feature>
<feature type="region of interest" description="Disordered" evidence="1">
    <location>
        <begin position="294"/>
        <end position="336"/>
    </location>
</feature>
<reference evidence="2 3" key="1">
    <citation type="submission" date="2019-04" db="EMBL/GenBank/DDBJ databases">
        <title>The sequence and de novo assembly of Takifugu bimaculatus genome using PacBio and Hi-C technologies.</title>
        <authorList>
            <person name="Xu P."/>
            <person name="Liu B."/>
            <person name="Zhou Z."/>
        </authorList>
    </citation>
    <scope>NUCLEOTIDE SEQUENCE [LARGE SCALE GENOMIC DNA]</scope>
    <source>
        <strain evidence="2">TB-2018</strain>
        <tissue evidence="2">Muscle</tissue>
    </source>
</reference>
<feature type="region of interest" description="Disordered" evidence="1">
    <location>
        <begin position="192"/>
        <end position="276"/>
    </location>
</feature>
<proteinExistence type="predicted"/>
<evidence type="ECO:0000313" key="2">
    <source>
        <dbReference type="EMBL" id="TNM93813.1"/>
    </source>
</evidence>
<feature type="region of interest" description="Disordered" evidence="1">
    <location>
        <begin position="479"/>
        <end position="505"/>
    </location>
</feature>
<comment type="caution">
    <text evidence="2">The sequence shown here is derived from an EMBL/GenBank/DDBJ whole genome shotgun (WGS) entry which is preliminary data.</text>
</comment>
<organism evidence="2 3">
    <name type="scientific">Takifugu bimaculatus</name>
    <dbReference type="NCBI Taxonomy" id="433685"/>
    <lineage>
        <taxon>Eukaryota</taxon>
        <taxon>Metazoa</taxon>
        <taxon>Chordata</taxon>
        <taxon>Craniata</taxon>
        <taxon>Vertebrata</taxon>
        <taxon>Euteleostomi</taxon>
        <taxon>Actinopterygii</taxon>
        <taxon>Neopterygii</taxon>
        <taxon>Teleostei</taxon>
        <taxon>Neoteleostei</taxon>
        <taxon>Acanthomorphata</taxon>
        <taxon>Eupercaria</taxon>
        <taxon>Tetraodontiformes</taxon>
        <taxon>Tetradontoidea</taxon>
        <taxon>Tetraodontidae</taxon>
        <taxon>Takifugu</taxon>
    </lineage>
</organism>